<name>A0AC34FCB0_9BILA</name>
<protein>
    <submittedName>
        <fullName evidence="2">Tc1-like transposase DDE domain-containing protein</fullName>
    </submittedName>
</protein>
<accession>A0AC34FCB0</accession>
<organism evidence="1 2">
    <name type="scientific">Panagrolaimus sp. ES5</name>
    <dbReference type="NCBI Taxonomy" id="591445"/>
    <lineage>
        <taxon>Eukaryota</taxon>
        <taxon>Metazoa</taxon>
        <taxon>Ecdysozoa</taxon>
        <taxon>Nematoda</taxon>
        <taxon>Chromadorea</taxon>
        <taxon>Rhabditida</taxon>
        <taxon>Tylenchina</taxon>
        <taxon>Panagrolaimomorpha</taxon>
        <taxon>Panagrolaimoidea</taxon>
        <taxon>Panagrolaimidae</taxon>
        <taxon>Panagrolaimus</taxon>
    </lineage>
</organism>
<dbReference type="WBParaSite" id="ES5_v2.g14390.t1">
    <property type="protein sequence ID" value="ES5_v2.g14390.t1"/>
    <property type="gene ID" value="ES5_v2.g14390"/>
</dbReference>
<sequence>MISLQNRQNRLQYRQLVINQHQYFYDHVFVDESSLLTRDFSKFDWIPLKRLAPKHMRTSHSSGVIVYGGISRRGPTPFVILPNTVRINERSYCNIVARTIYPFIRDTYNMNAFVVQDSAPFHVSHFTTAFFNRLGLRTTYFPPQSPDFNPIEYVWRAMKEFVRTRHPRTIDQLIAAIEEFCTTILTVEYCNTLIEQSRINVIRSVDGLNWEGRKPTDVLYA</sequence>
<evidence type="ECO:0000313" key="2">
    <source>
        <dbReference type="WBParaSite" id="ES5_v2.g14390.t1"/>
    </source>
</evidence>
<evidence type="ECO:0000313" key="1">
    <source>
        <dbReference type="Proteomes" id="UP000887579"/>
    </source>
</evidence>
<reference evidence="2" key="1">
    <citation type="submission" date="2022-11" db="UniProtKB">
        <authorList>
            <consortium name="WormBaseParasite"/>
        </authorList>
    </citation>
    <scope>IDENTIFICATION</scope>
</reference>
<proteinExistence type="predicted"/>
<dbReference type="Proteomes" id="UP000887579">
    <property type="component" value="Unplaced"/>
</dbReference>